<dbReference type="Gene3D" id="3.40.50.2300">
    <property type="match status" value="1"/>
</dbReference>
<gene>
    <name evidence="1" type="ORF">S01H1_41151</name>
</gene>
<dbReference type="CDD" id="cd06325">
    <property type="entry name" value="PBP1_ABC_unchar_transporter"/>
    <property type="match status" value="1"/>
</dbReference>
<dbReference type="AlphaFoldDB" id="X0WFV7"/>
<organism evidence="1">
    <name type="scientific">marine sediment metagenome</name>
    <dbReference type="NCBI Taxonomy" id="412755"/>
    <lineage>
        <taxon>unclassified sequences</taxon>
        <taxon>metagenomes</taxon>
        <taxon>ecological metagenomes</taxon>
    </lineage>
</organism>
<dbReference type="EMBL" id="BARS01026083">
    <property type="protein sequence ID" value="GAG11586.1"/>
    <property type="molecule type" value="Genomic_DNA"/>
</dbReference>
<protein>
    <recommendedName>
        <fullName evidence="2">ABC transporter substrate-binding protein</fullName>
    </recommendedName>
</protein>
<name>X0WFV7_9ZZZZ</name>
<dbReference type="PANTHER" id="PTHR35271:SF1">
    <property type="entry name" value="ABC TRANSPORTER, SUBSTRATE-BINDING LIPOPROTEIN"/>
    <property type="match status" value="1"/>
</dbReference>
<dbReference type="PANTHER" id="PTHR35271">
    <property type="entry name" value="ABC TRANSPORTER, SUBSTRATE-BINDING LIPOPROTEIN-RELATED"/>
    <property type="match status" value="1"/>
</dbReference>
<feature type="non-terminal residue" evidence="1">
    <location>
        <position position="1"/>
    </location>
</feature>
<sequence>LGKVNPDVHLTDIPVVFMIVADPVGAKIIESYESSGRPHITGTRNRVPEEVQMKAIRAYREFKRIGLIYNTNEQNSVLNAKTMRSVAKKMQFELVEAALDLNESGKPMVESIPRKIAELKEKNVDFIYVGSSSFLMAHRDQFTSAALEMGMPVAAAYEAMAAKSNALLAVASRYYNVGRLAGYQAEQILVKKTAPGDIPIRSLSRFSYVINMRTAKRLKLFPPLNVLRYAEVIEDIAAKKLAH</sequence>
<reference evidence="1" key="1">
    <citation type="journal article" date="2014" name="Front. Microbiol.">
        <title>High frequency of phylogenetically diverse reductive dehalogenase-homologous genes in deep subseafloor sedimentary metagenomes.</title>
        <authorList>
            <person name="Kawai M."/>
            <person name="Futagami T."/>
            <person name="Toyoda A."/>
            <person name="Takaki Y."/>
            <person name="Nishi S."/>
            <person name="Hori S."/>
            <person name="Arai W."/>
            <person name="Tsubouchi T."/>
            <person name="Morono Y."/>
            <person name="Uchiyama I."/>
            <person name="Ito T."/>
            <person name="Fujiyama A."/>
            <person name="Inagaki F."/>
            <person name="Takami H."/>
        </authorList>
    </citation>
    <scope>NUCLEOTIDE SEQUENCE</scope>
    <source>
        <strain evidence="1">Expedition CK06-06</strain>
    </source>
</reference>
<dbReference type="Pfam" id="PF04392">
    <property type="entry name" value="ABC_sub_bind"/>
    <property type="match status" value="1"/>
</dbReference>
<accession>X0WFV7</accession>
<evidence type="ECO:0000313" key="1">
    <source>
        <dbReference type="EMBL" id="GAG11586.1"/>
    </source>
</evidence>
<dbReference type="InterPro" id="IPR007487">
    <property type="entry name" value="ABC_transpt-TYRBP-like"/>
</dbReference>
<evidence type="ECO:0008006" key="2">
    <source>
        <dbReference type="Google" id="ProtNLM"/>
    </source>
</evidence>
<comment type="caution">
    <text evidence="1">The sequence shown here is derived from an EMBL/GenBank/DDBJ whole genome shotgun (WGS) entry which is preliminary data.</text>
</comment>
<proteinExistence type="predicted"/>